<evidence type="ECO:0000259" key="10">
    <source>
        <dbReference type="Pfam" id="PF01757"/>
    </source>
</evidence>
<dbReference type="SUPFAM" id="SSF52266">
    <property type="entry name" value="SGNH hydrolase"/>
    <property type="match status" value="1"/>
</dbReference>
<dbReference type="InterPro" id="IPR002656">
    <property type="entry name" value="Acyl_transf_3_dom"/>
</dbReference>
<evidence type="ECO:0000256" key="6">
    <source>
        <dbReference type="ARBA" id="ARBA00023136"/>
    </source>
</evidence>
<evidence type="ECO:0000256" key="3">
    <source>
        <dbReference type="ARBA" id="ARBA00022679"/>
    </source>
</evidence>
<feature type="transmembrane region" description="Helical" evidence="9">
    <location>
        <begin position="12"/>
        <end position="32"/>
    </location>
</feature>
<evidence type="ECO:0000256" key="4">
    <source>
        <dbReference type="ARBA" id="ARBA00022692"/>
    </source>
</evidence>
<feature type="transmembrane region" description="Helical" evidence="9">
    <location>
        <begin position="233"/>
        <end position="255"/>
    </location>
</feature>
<feature type="transmembrane region" description="Helical" evidence="9">
    <location>
        <begin position="176"/>
        <end position="194"/>
    </location>
</feature>
<dbReference type="CDD" id="cd01840">
    <property type="entry name" value="SGNH_hydrolase_yrhL_like"/>
    <property type="match status" value="1"/>
</dbReference>
<dbReference type="Gene3D" id="3.40.50.1110">
    <property type="entry name" value="SGNH hydrolase"/>
    <property type="match status" value="1"/>
</dbReference>
<comment type="subcellular location">
    <subcellularLocation>
        <location evidence="1">Cell membrane</location>
        <topology evidence="1">Multi-pass membrane protein</topology>
    </subcellularLocation>
</comment>
<dbReference type="PANTHER" id="PTHR23028:SF53">
    <property type="entry name" value="ACYL_TRANSF_3 DOMAIN-CONTAINING PROTEIN"/>
    <property type="match status" value="1"/>
</dbReference>
<keyword evidence="4 9" id="KW-0812">Transmembrane</keyword>
<keyword evidence="7" id="KW-0012">Acyltransferase</keyword>
<evidence type="ECO:0000256" key="5">
    <source>
        <dbReference type="ARBA" id="ARBA00022989"/>
    </source>
</evidence>
<evidence type="ECO:0000256" key="9">
    <source>
        <dbReference type="SAM" id="Phobius"/>
    </source>
</evidence>
<dbReference type="EMBL" id="JACSQP010000014">
    <property type="protein sequence ID" value="MBD7958827.1"/>
    <property type="molecule type" value="Genomic_DNA"/>
</dbReference>
<protein>
    <submittedName>
        <fullName evidence="11">Acetyltransferase</fullName>
    </submittedName>
</protein>
<feature type="transmembrane region" description="Helical" evidence="9">
    <location>
        <begin position="38"/>
        <end position="60"/>
    </location>
</feature>
<feature type="domain" description="Acyltransferase 3" evidence="10">
    <location>
        <begin position="13"/>
        <end position="351"/>
    </location>
</feature>
<evidence type="ECO:0000256" key="8">
    <source>
        <dbReference type="SAM" id="MobiDB-lite"/>
    </source>
</evidence>
<dbReference type="Pfam" id="PF01757">
    <property type="entry name" value="Acyl_transf_3"/>
    <property type="match status" value="1"/>
</dbReference>
<gene>
    <name evidence="11" type="ORF">H9651_14390</name>
</gene>
<dbReference type="Proteomes" id="UP000648352">
    <property type="component" value="Unassembled WGS sequence"/>
</dbReference>
<feature type="transmembrane region" description="Helical" evidence="9">
    <location>
        <begin position="334"/>
        <end position="355"/>
    </location>
</feature>
<feature type="region of interest" description="Disordered" evidence="8">
    <location>
        <begin position="425"/>
        <end position="459"/>
    </location>
</feature>
<proteinExistence type="predicted"/>
<evidence type="ECO:0000313" key="11">
    <source>
        <dbReference type="EMBL" id="MBD7958827.1"/>
    </source>
</evidence>
<evidence type="ECO:0000256" key="7">
    <source>
        <dbReference type="ARBA" id="ARBA00023315"/>
    </source>
</evidence>
<feature type="transmembrane region" description="Helical" evidence="9">
    <location>
        <begin position="200"/>
        <end position="221"/>
    </location>
</feature>
<feature type="transmembrane region" description="Helical" evidence="9">
    <location>
        <begin position="267"/>
        <end position="289"/>
    </location>
</feature>
<reference evidence="11 12" key="1">
    <citation type="submission" date="2020-08" db="EMBL/GenBank/DDBJ databases">
        <title>A Genomic Blueprint of the Chicken Gut Microbiome.</title>
        <authorList>
            <person name="Gilroy R."/>
            <person name="Ravi A."/>
            <person name="Getino M."/>
            <person name="Pursley I."/>
            <person name="Horton D.L."/>
            <person name="Alikhan N.-F."/>
            <person name="Baker D."/>
            <person name="Gharbi K."/>
            <person name="Hall N."/>
            <person name="Watson M."/>
            <person name="Adriaenssens E.M."/>
            <person name="Foster-Nyarko E."/>
            <person name="Jarju S."/>
            <person name="Secka A."/>
            <person name="Antonio M."/>
            <person name="Oren A."/>
            <person name="Chaudhuri R."/>
            <person name="La Ragione R.M."/>
            <person name="Hildebrand F."/>
            <person name="Pallen M.J."/>
        </authorList>
    </citation>
    <scope>NUCLEOTIDE SEQUENCE [LARGE SCALE GENOMIC DNA]</scope>
    <source>
        <strain evidence="11 12">Sa4CUA7</strain>
    </source>
</reference>
<evidence type="ECO:0000256" key="2">
    <source>
        <dbReference type="ARBA" id="ARBA00022475"/>
    </source>
</evidence>
<organism evidence="11 12">
    <name type="scientific">Microbacterium pullorum</name>
    <dbReference type="NCBI Taxonomy" id="2762236"/>
    <lineage>
        <taxon>Bacteria</taxon>
        <taxon>Bacillati</taxon>
        <taxon>Actinomycetota</taxon>
        <taxon>Actinomycetes</taxon>
        <taxon>Micrococcales</taxon>
        <taxon>Microbacteriaceae</taxon>
        <taxon>Microbacterium</taxon>
    </lineage>
</organism>
<evidence type="ECO:0000256" key="1">
    <source>
        <dbReference type="ARBA" id="ARBA00004651"/>
    </source>
</evidence>
<sequence length="639" mass="66238">MNAPTTSRAPHFAGLDGLRAIAVTLVVVYHLFPAWGLTSGFLGVDVFFVISGFLITSLLLREHTATGRIRLTDFWRRRARRLLPALALVVTVCATAAWLVGADLLVGIGGQIAGAATFSYNWVSIATGGDYFATTAPELFRNLWSLAVEEQFYLLWPLVLSLFLRARRRVVRVTAALVLAAASIVWAVALTLGGGDATRVYFGTDTHAFGLLLGVALAFAAQRAMPSWLTRRASPAVTGVAGVVAVAGMVGSAFLPPLAGAATYPGVLVVASVLTVIAIACGIVPHSWFGRALDAAPLRWVGVRSYGIYLWHWPVVVLLTHAATGGAPDAATPLWIGALALAISLAAAAASYRWVEMPIRRHGLVGSLRALRGGVSGSPQRRFGAAAAVLVGALALGGTTAAVASAPDETTAAAAVEAGRKALEEAGEAGAGEGPGAADGAAADAAEGTDDAPPSITGDQITAVGDSVMLASAPALLARYPGIAIDAAVSRSMWSAPDILRDLAAHDALRPVVVVGLGTNGAVSRAALREITRIVGSDRQLVLVDAHAPREWIDDVNSDLRDFARGRGNVAVADWSGAIAGRTDLLAGDGVHPGPTAAQVYADAVAQTIDHLNAGHDAYRERVAKREHAPGPRQYMSPE</sequence>
<dbReference type="InterPro" id="IPR050879">
    <property type="entry name" value="Acyltransferase_3"/>
</dbReference>
<keyword evidence="5 9" id="KW-1133">Transmembrane helix</keyword>
<evidence type="ECO:0000313" key="12">
    <source>
        <dbReference type="Proteomes" id="UP000648352"/>
    </source>
</evidence>
<feature type="transmembrane region" description="Helical" evidence="9">
    <location>
        <begin position="81"/>
        <end position="100"/>
    </location>
</feature>
<dbReference type="InterPro" id="IPR036514">
    <property type="entry name" value="SGNH_hydro_sf"/>
</dbReference>
<feature type="transmembrane region" description="Helical" evidence="9">
    <location>
        <begin position="301"/>
        <end position="322"/>
    </location>
</feature>
<keyword evidence="12" id="KW-1185">Reference proteome</keyword>
<keyword evidence="3" id="KW-0808">Transferase</keyword>
<dbReference type="PANTHER" id="PTHR23028">
    <property type="entry name" value="ACETYLTRANSFERASE"/>
    <property type="match status" value="1"/>
</dbReference>
<accession>A0ABR8S5S2</accession>
<comment type="caution">
    <text evidence="11">The sequence shown here is derived from an EMBL/GenBank/DDBJ whole genome shotgun (WGS) entry which is preliminary data.</text>
</comment>
<name>A0ABR8S5S2_9MICO</name>
<keyword evidence="2" id="KW-1003">Cell membrane</keyword>
<dbReference type="RefSeq" id="WP_191720021.1">
    <property type="nucleotide sequence ID" value="NZ_JACSQP010000014.1"/>
</dbReference>
<keyword evidence="6 9" id="KW-0472">Membrane</keyword>